<gene>
    <name evidence="1" type="ORF">HTY61_02050</name>
</gene>
<dbReference type="Proteomes" id="UP000509367">
    <property type="component" value="Chromosome"/>
</dbReference>
<dbReference type="AlphaFoldDB" id="A0A6N1V8M4"/>
<sequence length="131" mass="14497">MADIAIDSGELEGLILRMRALLAREETDVSDPGGNPSDDEVPAALQELSGDLTRAEIVQEIEALNDDQQDALVALYWIGRGDAEPQEWNSTITLARQRHEGSTAEYLLAHPLVPDQIEEGWEKMRESGELE</sequence>
<evidence type="ECO:0000313" key="2">
    <source>
        <dbReference type="Proteomes" id="UP000509367"/>
    </source>
</evidence>
<protein>
    <submittedName>
        <fullName evidence="1">DUF3775 domain-containing protein</fullName>
    </submittedName>
</protein>
<accession>A0A6N1V8M4</accession>
<proteinExistence type="predicted"/>
<name>A0A6N1V8M4_9HYPH</name>
<reference evidence="1 2" key="1">
    <citation type="submission" date="2020-06" db="EMBL/GenBank/DDBJ databases">
        <title>Oricola thermophila sp. nov. isolated from a tidal sediments.</title>
        <authorList>
            <person name="Kwon K.K."/>
            <person name="Yang S.-H."/>
            <person name="Park M.-J."/>
        </authorList>
    </citation>
    <scope>NUCLEOTIDE SEQUENCE [LARGE SCALE GENOMIC DNA]</scope>
    <source>
        <strain evidence="1 2">MEBiC13590</strain>
    </source>
</reference>
<dbReference type="RefSeq" id="WP_175275227.1">
    <property type="nucleotide sequence ID" value="NZ_CP054836.1"/>
</dbReference>
<dbReference type="EMBL" id="CP054836">
    <property type="protein sequence ID" value="QKV17331.1"/>
    <property type="molecule type" value="Genomic_DNA"/>
</dbReference>
<keyword evidence="2" id="KW-1185">Reference proteome</keyword>
<dbReference type="Pfam" id="PF12616">
    <property type="entry name" value="DUF3775"/>
    <property type="match status" value="1"/>
</dbReference>
<dbReference type="InterPro" id="IPR022254">
    <property type="entry name" value="DUF3775"/>
</dbReference>
<dbReference type="KEGG" id="orm:HTY61_02050"/>
<evidence type="ECO:0000313" key="1">
    <source>
        <dbReference type="EMBL" id="QKV17331.1"/>
    </source>
</evidence>
<organism evidence="1 2">
    <name type="scientific">Oricola thermophila</name>
    <dbReference type="NCBI Taxonomy" id="2742145"/>
    <lineage>
        <taxon>Bacteria</taxon>
        <taxon>Pseudomonadati</taxon>
        <taxon>Pseudomonadota</taxon>
        <taxon>Alphaproteobacteria</taxon>
        <taxon>Hyphomicrobiales</taxon>
        <taxon>Ahrensiaceae</taxon>
        <taxon>Oricola</taxon>
    </lineage>
</organism>